<dbReference type="EMBL" id="JBBPBN010000021">
    <property type="protein sequence ID" value="KAK9014372.1"/>
    <property type="molecule type" value="Genomic_DNA"/>
</dbReference>
<accession>A0ABR2RNE8</accession>
<comment type="caution">
    <text evidence="1">The sequence shown here is derived from an EMBL/GenBank/DDBJ whole genome shotgun (WGS) entry which is preliminary data.</text>
</comment>
<proteinExistence type="predicted"/>
<organism evidence="1 2">
    <name type="scientific">Hibiscus sabdariffa</name>
    <name type="common">roselle</name>
    <dbReference type="NCBI Taxonomy" id="183260"/>
    <lineage>
        <taxon>Eukaryota</taxon>
        <taxon>Viridiplantae</taxon>
        <taxon>Streptophyta</taxon>
        <taxon>Embryophyta</taxon>
        <taxon>Tracheophyta</taxon>
        <taxon>Spermatophyta</taxon>
        <taxon>Magnoliopsida</taxon>
        <taxon>eudicotyledons</taxon>
        <taxon>Gunneridae</taxon>
        <taxon>Pentapetalae</taxon>
        <taxon>rosids</taxon>
        <taxon>malvids</taxon>
        <taxon>Malvales</taxon>
        <taxon>Malvaceae</taxon>
        <taxon>Malvoideae</taxon>
        <taxon>Hibiscus</taxon>
    </lineage>
</organism>
<evidence type="ECO:0000313" key="1">
    <source>
        <dbReference type="EMBL" id="KAK9014372.1"/>
    </source>
</evidence>
<reference evidence="1 2" key="1">
    <citation type="journal article" date="2024" name="G3 (Bethesda)">
        <title>Genome assembly of Hibiscus sabdariffa L. provides insights into metabolisms of medicinal natural products.</title>
        <authorList>
            <person name="Kim T."/>
        </authorList>
    </citation>
    <scope>NUCLEOTIDE SEQUENCE [LARGE SCALE GENOMIC DNA]</scope>
    <source>
        <strain evidence="1">TK-2024</strain>
        <tissue evidence="1">Old leaves</tissue>
    </source>
</reference>
<protein>
    <submittedName>
        <fullName evidence="1">Uncharacterized protein</fullName>
    </submittedName>
</protein>
<keyword evidence="2" id="KW-1185">Reference proteome</keyword>
<gene>
    <name evidence="1" type="ORF">V6N11_005533</name>
</gene>
<evidence type="ECO:0000313" key="2">
    <source>
        <dbReference type="Proteomes" id="UP001396334"/>
    </source>
</evidence>
<dbReference type="Proteomes" id="UP001396334">
    <property type="component" value="Unassembled WGS sequence"/>
</dbReference>
<name>A0ABR2RNE8_9ROSI</name>
<sequence length="135" mass="14911">MSKLPDGYGNWYSSTRLRHFLQLQLWNAIVDVTRTKVKEEKKLVGQAKKLVAEVEGSKKEDSSCLGGREDELCQGFDTRHGGGGGGGPASYSAGLGVAVGRVMWTGFNFTRPLCEHEIERCKASKHLFTISHRIN</sequence>